<dbReference type="Gene3D" id="1.10.1660.10">
    <property type="match status" value="1"/>
</dbReference>
<keyword evidence="5" id="KW-0238">DNA-binding</keyword>
<evidence type="ECO:0000256" key="3">
    <source>
        <dbReference type="ARBA" id="ARBA00022914"/>
    </source>
</evidence>
<keyword evidence="4" id="KW-0805">Transcription regulation</keyword>
<evidence type="ECO:0000256" key="1">
    <source>
        <dbReference type="ARBA" id="ARBA00017146"/>
    </source>
</evidence>
<dbReference type="Pfam" id="PF00376">
    <property type="entry name" value="MerR"/>
    <property type="match status" value="1"/>
</dbReference>
<evidence type="ECO:0000313" key="10">
    <source>
        <dbReference type="Proteomes" id="UP000649573"/>
    </source>
</evidence>
<proteinExistence type="predicted"/>
<comment type="caution">
    <text evidence="9">The sequence shown here is derived from an EMBL/GenBank/DDBJ whole genome shotgun (WGS) entry which is preliminary data.</text>
</comment>
<dbReference type="InterPro" id="IPR015358">
    <property type="entry name" value="Tscrpt_reg_MerR_DNA-bd"/>
</dbReference>
<dbReference type="CDD" id="cd04783">
    <property type="entry name" value="HTH_MerR1"/>
    <property type="match status" value="1"/>
</dbReference>
<evidence type="ECO:0000256" key="6">
    <source>
        <dbReference type="ARBA" id="ARBA00023163"/>
    </source>
</evidence>
<accession>A0ABQ2ULY9</accession>
<comment type="function">
    <text evidence="7">Mediates the mercuric-dependent induction of mercury resistance operon. In the absence of mercury MerR represses transcription by binding tightly to the mer operator region; when mercury is present the dimeric complex binds a single ion and becomes a potent transcriptional activator, while remaining bound to the mer site.</text>
</comment>
<keyword evidence="2" id="KW-0475">Mercuric resistance</keyword>
<dbReference type="Pfam" id="PF09278">
    <property type="entry name" value="MerR-DNA-bind"/>
    <property type="match status" value="1"/>
</dbReference>
<keyword evidence="6" id="KW-0804">Transcription</keyword>
<dbReference type="SUPFAM" id="SSF46955">
    <property type="entry name" value="Putative DNA-binding domain"/>
    <property type="match status" value="1"/>
</dbReference>
<dbReference type="PANTHER" id="PTHR30204:SF94">
    <property type="entry name" value="HEAVY METAL-DEPENDENT TRANSCRIPTIONAL REGULATOR HI_0293-RELATED"/>
    <property type="match status" value="1"/>
</dbReference>
<evidence type="ECO:0000256" key="4">
    <source>
        <dbReference type="ARBA" id="ARBA00023015"/>
    </source>
</evidence>
<dbReference type="InterPro" id="IPR000551">
    <property type="entry name" value="MerR-type_HTH_dom"/>
</dbReference>
<dbReference type="EMBL" id="BMRE01000016">
    <property type="protein sequence ID" value="GGU44108.1"/>
    <property type="molecule type" value="Genomic_DNA"/>
</dbReference>
<evidence type="ECO:0000259" key="8">
    <source>
        <dbReference type="PROSITE" id="PS50937"/>
    </source>
</evidence>
<evidence type="ECO:0000313" key="9">
    <source>
        <dbReference type="EMBL" id="GGU44108.1"/>
    </source>
</evidence>
<protein>
    <recommendedName>
        <fullName evidence="1">Mercuric resistance operon regulatory protein</fullName>
    </recommendedName>
</protein>
<dbReference type="SMART" id="SM00422">
    <property type="entry name" value="HTH_MERR"/>
    <property type="match status" value="1"/>
</dbReference>
<dbReference type="InterPro" id="IPR009061">
    <property type="entry name" value="DNA-bd_dom_put_sf"/>
</dbReference>
<evidence type="ECO:0000256" key="2">
    <source>
        <dbReference type="ARBA" id="ARBA00022466"/>
    </source>
</evidence>
<feature type="domain" description="HTH merR-type" evidence="8">
    <location>
        <begin position="45"/>
        <end position="109"/>
    </location>
</feature>
<dbReference type="Proteomes" id="UP000649573">
    <property type="component" value="Unassembled WGS sequence"/>
</dbReference>
<gene>
    <name evidence="9" type="ORF">GCM10010178_40860</name>
</gene>
<dbReference type="PANTHER" id="PTHR30204">
    <property type="entry name" value="REDOX-CYCLING DRUG-SENSING TRANSCRIPTIONAL ACTIVATOR SOXR"/>
    <property type="match status" value="1"/>
</dbReference>
<name>A0ABQ2ULY9_9PSEU</name>
<sequence>MRTRQPFERSWLACSRDRLRLLIHPQNVDPVPGYRVHAGAVRTNELASRAAVHPETLRYYLRRGLLAEPERTAGGYRSYPPEAVARVRFIKRAQELGFTLTEIDTLLHLAAGGPDSCDRVRALAADKIGDLRRRIADLQALEAGLRSLVATCDRPRAERDCPILHQLGQPEEP</sequence>
<reference evidence="10" key="1">
    <citation type="journal article" date="2019" name="Int. J. Syst. Evol. Microbiol.">
        <title>The Global Catalogue of Microorganisms (GCM) 10K type strain sequencing project: providing services to taxonomists for standard genome sequencing and annotation.</title>
        <authorList>
            <consortium name="The Broad Institute Genomics Platform"/>
            <consortium name="The Broad Institute Genome Sequencing Center for Infectious Disease"/>
            <person name="Wu L."/>
            <person name="Ma J."/>
        </authorList>
    </citation>
    <scope>NUCLEOTIDE SEQUENCE [LARGE SCALE GENOMIC DNA]</scope>
    <source>
        <strain evidence="10">JCM 3296</strain>
    </source>
</reference>
<evidence type="ECO:0000256" key="5">
    <source>
        <dbReference type="ARBA" id="ARBA00023125"/>
    </source>
</evidence>
<dbReference type="PRINTS" id="PR00040">
    <property type="entry name" value="HTHMERR"/>
</dbReference>
<dbReference type="PROSITE" id="PS50937">
    <property type="entry name" value="HTH_MERR_2"/>
    <property type="match status" value="1"/>
</dbReference>
<organism evidence="9 10">
    <name type="scientific">Lentzea flava</name>
    <dbReference type="NCBI Taxonomy" id="103732"/>
    <lineage>
        <taxon>Bacteria</taxon>
        <taxon>Bacillati</taxon>
        <taxon>Actinomycetota</taxon>
        <taxon>Actinomycetes</taxon>
        <taxon>Pseudonocardiales</taxon>
        <taxon>Pseudonocardiaceae</taxon>
        <taxon>Lentzea</taxon>
    </lineage>
</organism>
<keyword evidence="10" id="KW-1185">Reference proteome</keyword>
<keyword evidence="3" id="KW-0476">Mercury</keyword>
<dbReference type="InterPro" id="IPR047057">
    <property type="entry name" value="MerR_fam"/>
</dbReference>
<evidence type="ECO:0000256" key="7">
    <source>
        <dbReference type="ARBA" id="ARBA00024874"/>
    </source>
</evidence>
<dbReference type="InterPro" id="IPR011794">
    <property type="entry name" value="MerR"/>
</dbReference>